<evidence type="ECO:0000313" key="1">
    <source>
        <dbReference type="EMBL" id="KAG9218466.1"/>
    </source>
</evidence>
<keyword evidence="2" id="KW-1185">Reference proteome</keyword>
<reference evidence="1 2" key="1">
    <citation type="journal article" date="2021" name="Appl. Environ. Microbiol.">
        <title>Genetic linkage and physical mapping for an oyster mushroom Pleurotus cornucopiae and QTL analysis for the trait cap color.</title>
        <authorList>
            <person name="Zhang Y."/>
            <person name="Gao W."/>
            <person name="Sonnenberg A."/>
            <person name="Chen Q."/>
            <person name="Zhang J."/>
            <person name="Huang C."/>
        </authorList>
    </citation>
    <scope>NUCLEOTIDE SEQUENCE [LARGE SCALE GENOMIC DNA]</scope>
    <source>
        <strain evidence="1">CCMSSC00406</strain>
    </source>
</reference>
<sequence>MTLSQGQPVIPPSVIFVTSAVSLLVEQRVESLVISGNSRAKILIAEWRPDHYVFMVGTAQSRAPLIALGFDIIEERLLFDEVDLTVSAVVHLPQVESTDPVATYNLPREALLRLTFDSAISFLLFRHYICLRTLPICPTLKGDETEAILKFFGSINCSEFPPRPRSFTTKPSLPLLPPLPILGAAFAVGAAVALIYTFLVNF</sequence>
<gene>
    <name evidence="1" type="ORF">CCMSSC00406_0010045</name>
</gene>
<accession>A0ACB7IN90</accession>
<proteinExistence type="predicted"/>
<dbReference type="Proteomes" id="UP000824881">
    <property type="component" value="Unassembled WGS sequence"/>
</dbReference>
<name>A0ACB7IN90_PLECO</name>
<dbReference type="EMBL" id="WQMT02000010">
    <property type="protein sequence ID" value="KAG9218466.1"/>
    <property type="molecule type" value="Genomic_DNA"/>
</dbReference>
<comment type="caution">
    <text evidence="1">The sequence shown here is derived from an EMBL/GenBank/DDBJ whole genome shotgun (WGS) entry which is preliminary data.</text>
</comment>
<protein>
    <submittedName>
        <fullName evidence="1">Uncharacterized protein</fullName>
    </submittedName>
</protein>
<evidence type="ECO:0000313" key="2">
    <source>
        <dbReference type="Proteomes" id="UP000824881"/>
    </source>
</evidence>
<organism evidence="1 2">
    <name type="scientific">Pleurotus cornucopiae</name>
    <name type="common">Cornucopia mushroom</name>
    <dbReference type="NCBI Taxonomy" id="5321"/>
    <lineage>
        <taxon>Eukaryota</taxon>
        <taxon>Fungi</taxon>
        <taxon>Dikarya</taxon>
        <taxon>Basidiomycota</taxon>
        <taxon>Agaricomycotina</taxon>
        <taxon>Agaricomycetes</taxon>
        <taxon>Agaricomycetidae</taxon>
        <taxon>Agaricales</taxon>
        <taxon>Pleurotineae</taxon>
        <taxon>Pleurotaceae</taxon>
        <taxon>Pleurotus</taxon>
    </lineage>
</organism>